<dbReference type="Gene3D" id="2.60.40.10">
    <property type="entry name" value="Immunoglobulins"/>
    <property type="match status" value="2"/>
</dbReference>
<accession>A0ABS2ZEV6</accession>
<name>A0ABS2ZEV6_9BACL</name>
<dbReference type="Gene3D" id="2.130.10.10">
    <property type="entry name" value="YVTN repeat-like/Quinoprotein amine dehydrogenase"/>
    <property type="match status" value="2"/>
</dbReference>
<dbReference type="RefSeq" id="WP_188401019.1">
    <property type="nucleotide sequence ID" value="NZ_BMCE01000001.1"/>
</dbReference>
<dbReference type="EMBL" id="JAFHKS010000044">
    <property type="protein sequence ID" value="MBN3546715.1"/>
    <property type="molecule type" value="Genomic_DNA"/>
</dbReference>
<evidence type="ECO:0000256" key="1">
    <source>
        <dbReference type="SAM" id="MobiDB-lite"/>
    </source>
</evidence>
<protein>
    <recommendedName>
        <fullName evidence="2">Bacterial Ig domain-containing protein</fullName>
    </recommendedName>
</protein>
<dbReference type="InterPro" id="IPR011044">
    <property type="entry name" value="Quino_amine_DH_bsu"/>
</dbReference>
<dbReference type="InterPro" id="IPR015943">
    <property type="entry name" value="WD40/YVTN_repeat-like_dom_sf"/>
</dbReference>
<evidence type="ECO:0000259" key="2">
    <source>
        <dbReference type="Pfam" id="PF17936"/>
    </source>
</evidence>
<dbReference type="Proteomes" id="UP001319060">
    <property type="component" value="Unassembled WGS sequence"/>
</dbReference>
<evidence type="ECO:0000313" key="3">
    <source>
        <dbReference type="EMBL" id="MBN3546715.1"/>
    </source>
</evidence>
<feature type="domain" description="Bacterial Ig" evidence="2">
    <location>
        <begin position="613"/>
        <end position="688"/>
    </location>
</feature>
<organism evidence="3 4">
    <name type="scientific">Fictibacillus barbaricus</name>
    <dbReference type="NCBI Taxonomy" id="182136"/>
    <lineage>
        <taxon>Bacteria</taxon>
        <taxon>Bacillati</taxon>
        <taxon>Bacillota</taxon>
        <taxon>Bacilli</taxon>
        <taxon>Bacillales</taxon>
        <taxon>Fictibacillaceae</taxon>
        <taxon>Fictibacillus</taxon>
    </lineage>
</organism>
<keyword evidence="4" id="KW-1185">Reference proteome</keyword>
<feature type="domain" description="Bacterial Ig" evidence="2">
    <location>
        <begin position="529"/>
        <end position="609"/>
    </location>
</feature>
<dbReference type="NCBIfam" id="NF033510">
    <property type="entry name" value="Ca_tandemer"/>
    <property type="match status" value="2"/>
</dbReference>
<proteinExistence type="predicted"/>
<dbReference type="SUPFAM" id="SSF49373">
    <property type="entry name" value="Invasin/intimin cell-adhesion fragments"/>
    <property type="match status" value="1"/>
</dbReference>
<dbReference type="InterPro" id="IPR013783">
    <property type="entry name" value="Ig-like_fold"/>
</dbReference>
<dbReference type="Pfam" id="PF17936">
    <property type="entry name" value="Big_6"/>
    <property type="match status" value="2"/>
</dbReference>
<sequence length="689" mass="76189">MGIGINKKYLRVTLAASFIFASLTTTVVNGEDLSKPIKFAVEGDSPALHPTGDRIIITDQVNVEGKSYPNEIFDVHTGERLTTFTSDNNTGSYQFSPEGTYMVSAGDYTIVRDGNTGEYLYDIPYSWGSIAFQASNDEIAAFASSSGRSYSQEDHIAIYNMKTKQVLFEKTYDEVANTEIALHPYQPILAASHGKDVEIINYETQETIATIINPFQLEESQSFHAIWGITYSPDGESLFLISSAKSQMIVLDGQNGYGKKTLTSSQFVNKPIDGADIYRWVDIDLTPDGNSIYTTNYDGIKFYDIESGELTYYIKSHTSMDLISFSNHPEYLAIERGKGNYYTTFTQIMELPFQSPSGNCIAFEDPFITLNTGQSTYYGMDYYFDGTKTLLDPRQVTLVSSDPEIVAVDENRKIIGQKEGSTKVTAYYRGFSETMNVHVRDEKESNIHINPLYDSSFYVTGTAVPEATIFTWFDGMEYRSTVNQDGTFSFYLNKPLTANTKIRVMEQYQDADGDQMDEQWINVLRDTVAPGIPVVSQVNDQYDTVSGKAEPLSTIRIQLNSTTTKSVKVDGEGKYKLVIPGIKAGQNLDVKSQDRSGNLSKPKKMSVVDRTPPSMPKVNSIYKTSTKVTGTAENNASVFVVAGGKTYKGTALSGSYSITIPAQKQYAKVSVYATDAAGNKSSTAVVSVK</sequence>
<dbReference type="Gene3D" id="2.60.40.1080">
    <property type="match status" value="1"/>
</dbReference>
<gene>
    <name evidence="3" type="ORF">JYA64_15515</name>
</gene>
<comment type="caution">
    <text evidence="3">The sequence shown here is derived from an EMBL/GenBank/DDBJ whole genome shotgun (WGS) entry which is preliminary data.</text>
</comment>
<feature type="region of interest" description="Disordered" evidence="1">
    <location>
        <begin position="591"/>
        <end position="616"/>
    </location>
</feature>
<dbReference type="InterPro" id="IPR008964">
    <property type="entry name" value="Invasin/intimin_cell_adhesion"/>
</dbReference>
<reference evidence="3 4" key="1">
    <citation type="submission" date="2021-01" db="EMBL/GenBank/DDBJ databases">
        <title>Genome Sequencing of Type Strains.</title>
        <authorList>
            <person name="Lemaire J.F."/>
            <person name="Inderbitzin P."/>
            <person name="Collins S.B."/>
            <person name="Wespe N."/>
            <person name="Knight-Connoni V."/>
        </authorList>
    </citation>
    <scope>NUCLEOTIDE SEQUENCE [LARGE SCALE GENOMIC DNA]</scope>
    <source>
        <strain evidence="3 4">DSM 14730</strain>
    </source>
</reference>
<dbReference type="SUPFAM" id="SSF50969">
    <property type="entry name" value="YVTN repeat-like/Quinoprotein amine dehydrogenase"/>
    <property type="match status" value="1"/>
</dbReference>
<dbReference type="InterPro" id="IPR041498">
    <property type="entry name" value="Big_6"/>
</dbReference>
<evidence type="ECO:0000313" key="4">
    <source>
        <dbReference type="Proteomes" id="UP001319060"/>
    </source>
</evidence>